<dbReference type="AlphaFoldDB" id="E8U3N4"/>
<feature type="coiled-coil region" evidence="1">
    <location>
        <begin position="8"/>
        <end position="35"/>
    </location>
</feature>
<dbReference type="OrthoDB" id="73314at2"/>
<sequence>MAINRYTAAGIQHEAERLTNEARHLADQVSRLTRGPTRVPTIPTSNSGNSERSDRFQTNVNSRFYVEINGMNRAVFSEISGLQIETETLDIIEGGVNDRIMRLPVRSRVGNITLKRGITVGAELLNWHLRIVQGVLDLRNVTVTAYNTRGDKLMVFNFQKAYPVKWSGPQFAANGETVAVETLELAHEGTLNLSSS</sequence>
<dbReference type="KEGG" id="dmr:Deima_3029"/>
<dbReference type="InterPro" id="IPR011747">
    <property type="entry name" value="CHP02241"/>
</dbReference>
<dbReference type="RefSeq" id="WP_013558161.1">
    <property type="nucleotide sequence ID" value="NC_014958.1"/>
</dbReference>
<protein>
    <recommendedName>
        <fullName evidence="5">Phage tail protein</fullName>
    </recommendedName>
</protein>
<dbReference type="Pfam" id="PF06841">
    <property type="entry name" value="Phage_T4_gp19"/>
    <property type="match status" value="1"/>
</dbReference>
<evidence type="ECO:0000256" key="2">
    <source>
        <dbReference type="SAM" id="MobiDB-lite"/>
    </source>
</evidence>
<reference evidence="3 4" key="1">
    <citation type="journal article" date="2011" name="Stand. Genomic Sci.">
        <title>Complete genome sequence of Deinococcus maricopensis type strain (LB-34).</title>
        <authorList>
            <person name="Pukall R."/>
            <person name="Zeytun A."/>
            <person name="Lucas S."/>
            <person name="Lapidus A."/>
            <person name="Hammon N."/>
            <person name="Deshpande S."/>
            <person name="Nolan M."/>
            <person name="Cheng J.F."/>
            <person name="Pitluck S."/>
            <person name="Liolios K."/>
            <person name="Pagani I."/>
            <person name="Mikhailova N."/>
            <person name="Ivanova N."/>
            <person name="Mavromatis K."/>
            <person name="Pati A."/>
            <person name="Tapia R."/>
            <person name="Han C."/>
            <person name="Goodwin L."/>
            <person name="Chen A."/>
            <person name="Palaniappan K."/>
            <person name="Land M."/>
            <person name="Hauser L."/>
            <person name="Chang Y.J."/>
            <person name="Jeffries C.D."/>
            <person name="Brambilla E.M."/>
            <person name="Rohde M."/>
            <person name="Goker M."/>
            <person name="Detter J.C."/>
            <person name="Woyke T."/>
            <person name="Bristow J."/>
            <person name="Eisen J.A."/>
            <person name="Markowitz V."/>
            <person name="Hugenholtz P."/>
            <person name="Kyrpides N.C."/>
            <person name="Klenk H.P."/>
        </authorList>
    </citation>
    <scope>NUCLEOTIDE SEQUENCE [LARGE SCALE GENOMIC DNA]</scope>
    <source>
        <strain evidence="4">DSM 21211 / LMG 22137 / NRRL B-23946 / LB-34</strain>
    </source>
</reference>
<dbReference type="PANTHER" id="PTHR38009">
    <property type="entry name" value="CONSERVED HYPOTHETICAL PHAGE TAIL PROTEIN"/>
    <property type="match status" value="1"/>
</dbReference>
<dbReference type="InterPro" id="IPR010667">
    <property type="entry name" value="Phage_T4_Gp19"/>
</dbReference>
<dbReference type="NCBIfam" id="TIGR02241">
    <property type="entry name" value="conserved hypothetical phage tail region protein"/>
    <property type="match status" value="1"/>
</dbReference>
<dbReference type="Proteomes" id="UP000008635">
    <property type="component" value="Chromosome"/>
</dbReference>
<dbReference type="PANTHER" id="PTHR38009:SF1">
    <property type="entry name" value="CONSERVED HYPOTHETICAL PHAGE TAIL PROTEIN"/>
    <property type="match status" value="1"/>
</dbReference>
<feature type="region of interest" description="Disordered" evidence="2">
    <location>
        <begin position="35"/>
        <end position="54"/>
    </location>
</feature>
<organism evidence="3 4">
    <name type="scientific">Deinococcus maricopensis (strain DSM 21211 / LMG 22137 / NRRL B-23946 / LB-34)</name>
    <dbReference type="NCBI Taxonomy" id="709986"/>
    <lineage>
        <taxon>Bacteria</taxon>
        <taxon>Thermotogati</taxon>
        <taxon>Deinococcota</taxon>
        <taxon>Deinococci</taxon>
        <taxon>Deinococcales</taxon>
        <taxon>Deinococcaceae</taxon>
        <taxon>Deinococcus</taxon>
    </lineage>
</organism>
<accession>E8U3N4</accession>
<reference evidence="4" key="2">
    <citation type="submission" date="2011-01" db="EMBL/GenBank/DDBJ databases">
        <title>The complete genome of Deinococcus maricopensis DSM 21211.</title>
        <authorList>
            <consortium name="US DOE Joint Genome Institute (JGI-PGF)"/>
            <person name="Lucas S."/>
            <person name="Copeland A."/>
            <person name="Lapidus A."/>
            <person name="Goodwin L."/>
            <person name="Pitluck S."/>
            <person name="Kyrpides N."/>
            <person name="Mavromatis K."/>
            <person name="Pagani I."/>
            <person name="Ivanova N."/>
            <person name="Ovchinnikova G."/>
            <person name="Zeytun A."/>
            <person name="Detter J.C."/>
            <person name="Han C."/>
            <person name="Land M."/>
            <person name="Hauser L."/>
            <person name="Markowitz V."/>
            <person name="Cheng J.-F."/>
            <person name="Hugenholtz P."/>
            <person name="Woyke T."/>
            <person name="Wu D."/>
            <person name="Pukall R."/>
            <person name="Gehrich-Schroeter G."/>
            <person name="Brambilla E."/>
            <person name="Klenk H.-P."/>
            <person name="Eisen J.A."/>
        </authorList>
    </citation>
    <scope>NUCLEOTIDE SEQUENCE [LARGE SCALE GENOMIC DNA]</scope>
    <source>
        <strain evidence="4">DSM 21211 / LMG 22137 / NRRL B-23946 / LB-34</strain>
    </source>
</reference>
<keyword evidence="1" id="KW-0175">Coiled coil</keyword>
<dbReference type="EMBL" id="CP002454">
    <property type="protein sequence ID" value="ADV68658.1"/>
    <property type="molecule type" value="Genomic_DNA"/>
</dbReference>
<gene>
    <name evidence="3" type="ordered locus">Deima_3029</name>
</gene>
<keyword evidence="4" id="KW-1185">Reference proteome</keyword>
<dbReference type="GO" id="GO:0005198">
    <property type="term" value="F:structural molecule activity"/>
    <property type="evidence" value="ECO:0007669"/>
    <property type="project" value="InterPro"/>
</dbReference>
<evidence type="ECO:0000313" key="4">
    <source>
        <dbReference type="Proteomes" id="UP000008635"/>
    </source>
</evidence>
<dbReference type="STRING" id="709986.Deima_3029"/>
<dbReference type="eggNOG" id="ENOG5032T2H">
    <property type="taxonomic scope" value="Bacteria"/>
</dbReference>
<evidence type="ECO:0000313" key="3">
    <source>
        <dbReference type="EMBL" id="ADV68658.1"/>
    </source>
</evidence>
<evidence type="ECO:0000256" key="1">
    <source>
        <dbReference type="SAM" id="Coils"/>
    </source>
</evidence>
<name>E8U3N4_DEIML</name>
<evidence type="ECO:0008006" key="5">
    <source>
        <dbReference type="Google" id="ProtNLM"/>
    </source>
</evidence>
<proteinExistence type="predicted"/>
<feature type="compositionally biased region" description="Polar residues" evidence="2">
    <location>
        <begin position="42"/>
        <end position="54"/>
    </location>
</feature>
<dbReference type="HOGENOM" id="CLU_1388262_0_0_0"/>